<evidence type="ECO:0000256" key="3">
    <source>
        <dbReference type="ARBA" id="ARBA00022516"/>
    </source>
</evidence>
<dbReference type="InterPro" id="IPR050187">
    <property type="entry name" value="Lipid_Phosphate_FormReg"/>
</dbReference>
<keyword evidence="3" id="KW-0444">Lipid biosynthesis</keyword>
<keyword evidence="4" id="KW-0808">Transferase</keyword>
<dbReference type="GO" id="GO:0005524">
    <property type="term" value="F:ATP binding"/>
    <property type="evidence" value="ECO:0007669"/>
    <property type="project" value="UniProtKB-KW"/>
</dbReference>
<dbReference type="EMBL" id="LNQN01000001">
    <property type="protein sequence ID" value="KSU84589.1"/>
    <property type="molecule type" value="Genomic_DNA"/>
</dbReference>
<dbReference type="GO" id="GO:0046872">
    <property type="term" value="F:metal ion binding"/>
    <property type="evidence" value="ECO:0007669"/>
    <property type="project" value="UniProtKB-KW"/>
</dbReference>
<keyword evidence="8" id="KW-0067">ATP-binding</keyword>
<dbReference type="Gene3D" id="3.40.50.10330">
    <property type="entry name" value="Probable inorganic polyphosphate/atp-NAD kinase, domain 1"/>
    <property type="match status" value="1"/>
</dbReference>
<evidence type="ECO:0000259" key="13">
    <source>
        <dbReference type="PROSITE" id="PS50146"/>
    </source>
</evidence>
<evidence type="ECO:0000256" key="2">
    <source>
        <dbReference type="ARBA" id="ARBA00005983"/>
    </source>
</evidence>
<dbReference type="InterPro" id="IPR045540">
    <property type="entry name" value="YegS/DAGK_C"/>
</dbReference>
<keyword evidence="7" id="KW-0418">Kinase</keyword>
<sequence length="300" mass="32851">MKKAMIIVNPSSGKEQAMELLPEAERVLQTFHDEVLVCETKKEGDAAAFAKNACEQHYDTVLSMGGDGTVNEAVNGLAEQEHRPHFGIIPLGTVNDFARALQIPLDSEEAIRILPYEKFRKADIGKINHQYFMNVLAVGAIAEASYNVSTDQKTKLGPLAYFVEGMKALANKTPFSLKISHDEGTWEGNAYLLVAAMTNSVGGFEKLAPQAEVDDGRLHVYIIKNISLPGTLKLFPKLFKGELQEHSDVTYIQSSSLDVSSSETMAVNIDGDEGEPLPFTASVLSRHISVFVPPNEEEKV</sequence>
<dbReference type="AlphaFoldDB" id="A0A0V8JC81"/>
<evidence type="ECO:0000256" key="5">
    <source>
        <dbReference type="ARBA" id="ARBA00022723"/>
    </source>
</evidence>
<dbReference type="PANTHER" id="PTHR12358">
    <property type="entry name" value="SPHINGOSINE KINASE"/>
    <property type="match status" value="1"/>
</dbReference>
<gene>
    <name evidence="14" type="ORF">AS030_03340</name>
</gene>
<organism evidence="14 15">
    <name type="scientific">Fictibacillus enclensis</name>
    <dbReference type="NCBI Taxonomy" id="1017270"/>
    <lineage>
        <taxon>Bacteria</taxon>
        <taxon>Bacillati</taxon>
        <taxon>Bacillota</taxon>
        <taxon>Bacilli</taxon>
        <taxon>Bacillales</taxon>
        <taxon>Fictibacillaceae</taxon>
        <taxon>Fictibacillus</taxon>
    </lineage>
</organism>
<proteinExistence type="inferred from homology"/>
<dbReference type="GO" id="GO:0008654">
    <property type="term" value="P:phospholipid biosynthetic process"/>
    <property type="evidence" value="ECO:0007669"/>
    <property type="project" value="UniProtKB-KW"/>
</dbReference>
<dbReference type="OrthoDB" id="142078at2"/>
<comment type="caution">
    <text evidence="14">The sequence shown here is derived from an EMBL/GenBank/DDBJ whole genome shotgun (WGS) entry which is preliminary data.</text>
</comment>
<dbReference type="GO" id="GO:0004143">
    <property type="term" value="F:ATP-dependent diacylglycerol kinase activity"/>
    <property type="evidence" value="ECO:0007669"/>
    <property type="project" value="TreeGrafter"/>
</dbReference>
<dbReference type="Proteomes" id="UP000054099">
    <property type="component" value="Unassembled WGS sequence"/>
</dbReference>
<dbReference type="NCBIfam" id="TIGR00147">
    <property type="entry name" value="YegS/Rv2252/BmrU family lipid kinase"/>
    <property type="match status" value="1"/>
</dbReference>
<evidence type="ECO:0000256" key="12">
    <source>
        <dbReference type="ARBA" id="ARBA00023264"/>
    </source>
</evidence>
<keyword evidence="9" id="KW-0460">Magnesium</keyword>
<evidence type="ECO:0000256" key="7">
    <source>
        <dbReference type="ARBA" id="ARBA00022777"/>
    </source>
</evidence>
<evidence type="ECO:0000256" key="4">
    <source>
        <dbReference type="ARBA" id="ARBA00022679"/>
    </source>
</evidence>
<name>A0A0V8JC81_9BACL</name>
<dbReference type="SMART" id="SM00046">
    <property type="entry name" value="DAGKc"/>
    <property type="match status" value="1"/>
</dbReference>
<evidence type="ECO:0000313" key="14">
    <source>
        <dbReference type="EMBL" id="KSU84589.1"/>
    </source>
</evidence>
<keyword evidence="15" id="KW-1185">Reference proteome</keyword>
<dbReference type="Pfam" id="PF00781">
    <property type="entry name" value="DAGK_cat"/>
    <property type="match status" value="1"/>
</dbReference>
<dbReference type="SUPFAM" id="SSF111331">
    <property type="entry name" value="NAD kinase/diacylglycerol kinase-like"/>
    <property type="match status" value="1"/>
</dbReference>
<dbReference type="InterPro" id="IPR005218">
    <property type="entry name" value="Diacylglycerol/lipid_kinase"/>
</dbReference>
<evidence type="ECO:0000256" key="10">
    <source>
        <dbReference type="ARBA" id="ARBA00023098"/>
    </source>
</evidence>
<dbReference type="InterPro" id="IPR001206">
    <property type="entry name" value="Diacylglycerol_kinase_cat_dom"/>
</dbReference>
<dbReference type="InterPro" id="IPR016064">
    <property type="entry name" value="NAD/diacylglycerol_kinase_sf"/>
</dbReference>
<keyword evidence="6" id="KW-0547">Nucleotide-binding</keyword>
<evidence type="ECO:0000256" key="6">
    <source>
        <dbReference type="ARBA" id="ARBA00022741"/>
    </source>
</evidence>
<reference evidence="14 15" key="1">
    <citation type="journal article" date="2014" name="Antonie Van Leeuwenhoek">
        <title>Fictibacillus enclensis sp. nov., isolated from marine sediment.</title>
        <authorList>
            <person name="Dastager S.G."/>
            <person name="Mawlankar R."/>
            <person name="Srinivasan K."/>
            <person name="Tang S.K."/>
            <person name="Lee J.C."/>
            <person name="Ramana V.V."/>
            <person name="Shouche Y.S."/>
        </authorList>
    </citation>
    <scope>NUCLEOTIDE SEQUENCE [LARGE SCALE GENOMIC DNA]</scope>
    <source>
        <strain evidence="14 15">NIO-1003</strain>
    </source>
</reference>
<comment type="cofactor">
    <cofactor evidence="1">
        <name>Mg(2+)</name>
        <dbReference type="ChEBI" id="CHEBI:18420"/>
    </cofactor>
</comment>
<keyword evidence="10" id="KW-0443">Lipid metabolism</keyword>
<protein>
    <recommendedName>
        <fullName evidence="13">DAGKc domain-containing protein</fullName>
    </recommendedName>
</protein>
<evidence type="ECO:0000256" key="1">
    <source>
        <dbReference type="ARBA" id="ARBA00001946"/>
    </source>
</evidence>
<dbReference type="PROSITE" id="PS50146">
    <property type="entry name" value="DAGK"/>
    <property type="match status" value="1"/>
</dbReference>
<dbReference type="InterPro" id="IPR017438">
    <property type="entry name" value="ATP-NAD_kinase_N"/>
</dbReference>
<keyword evidence="11" id="KW-0594">Phospholipid biosynthesis</keyword>
<evidence type="ECO:0000256" key="11">
    <source>
        <dbReference type="ARBA" id="ARBA00023209"/>
    </source>
</evidence>
<dbReference type="RefSeq" id="WP_061968377.1">
    <property type="nucleotide sequence ID" value="NZ_FMAV01000001.1"/>
</dbReference>
<comment type="similarity">
    <text evidence="2">Belongs to the diacylglycerol/lipid kinase family.</text>
</comment>
<dbReference type="Pfam" id="PF19279">
    <property type="entry name" value="YegS_C"/>
    <property type="match status" value="1"/>
</dbReference>
<evidence type="ECO:0000313" key="15">
    <source>
        <dbReference type="Proteomes" id="UP000054099"/>
    </source>
</evidence>
<dbReference type="PANTHER" id="PTHR12358:SF106">
    <property type="entry name" value="LIPID KINASE YEGS"/>
    <property type="match status" value="1"/>
</dbReference>
<evidence type="ECO:0000256" key="8">
    <source>
        <dbReference type="ARBA" id="ARBA00022840"/>
    </source>
</evidence>
<dbReference type="Gene3D" id="2.60.200.40">
    <property type="match status" value="1"/>
</dbReference>
<accession>A0A0V8JC81</accession>
<feature type="domain" description="DAGKc" evidence="13">
    <location>
        <begin position="1"/>
        <end position="131"/>
    </location>
</feature>
<keyword evidence="12" id="KW-1208">Phospholipid metabolism</keyword>
<keyword evidence="5" id="KW-0479">Metal-binding</keyword>
<evidence type="ECO:0000256" key="9">
    <source>
        <dbReference type="ARBA" id="ARBA00022842"/>
    </source>
</evidence>
<dbReference type="GO" id="GO:0005886">
    <property type="term" value="C:plasma membrane"/>
    <property type="evidence" value="ECO:0007669"/>
    <property type="project" value="TreeGrafter"/>
</dbReference>